<protein>
    <recommendedName>
        <fullName evidence="3">Co-chaperone DjlA N-terminal domain-containing protein</fullName>
    </recommendedName>
</protein>
<accession>A0ABW3JN91</accession>
<dbReference type="Gene3D" id="1.10.3680.10">
    <property type="entry name" value="TerB-like"/>
    <property type="match status" value="1"/>
</dbReference>
<sequence length="129" mass="14710">MTSINNSKQFNFNLAHLFYAVAMADKKIEVSEKKKIVTIVEKNWITNTANNKEEIYETIRNLISDGITSETAFNQFKNYVKANNTIFTPELSKKIIKSCHSICESFASKNKSELILLAHLHKLLLNTNA</sequence>
<evidence type="ECO:0000313" key="1">
    <source>
        <dbReference type="EMBL" id="MFD0991804.1"/>
    </source>
</evidence>
<keyword evidence="2" id="KW-1185">Reference proteome</keyword>
<gene>
    <name evidence="1" type="ORF">ACFQ1U_01185</name>
</gene>
<evidence type="ECO:0000313" key="2">
    <source>
        <dbReference type="Proteomes" id="UP001597062"/>
    </source>
</evidence>
<dbReference type="RefSeq" id="WP_386104449.1">
    <property type="nucleotide sequence ID" value="NZ_JBHTJR010000014.1"/>
</dbReference>
<proteinExistence type="predicted"/>
<comment type="caution">
    <text evidence="1">The sequence shown here is derived from an EMBL/GenBank/DDBJ whole genome shotgun (WGS) entry which is preliminary data.</text>
</comment>
<name>A0ABW3JN91_9FLAO</name>
<dbReference type="InterPro" id="IPR029024">
    <property type="entry name" value="TerB-like"/>
</dbReference>
<dbReference type="EMBL" id="JBHTJR010000014">
    <property type="protein sequence ID" value="MFD0991804.1"/>
    <property type="molecule type" value="Genomic_DNA"/>
</dbReference>
<reference evidence="2" key="1">
    <citation type="journal article" date="2019" name="Int. J. Syst. Evol. Microbiol.">
        <title>The Global Catalogue of Microorganisms (GCM) 10K type strain sequencing project: providing services to taxonomists for standard genome sequencing and annotation.</title>
        <authorList>
            <consortium name="The Broad Institute Genomics Platform"/>
            <consortium name="The Broad Institute Genome Sequencing Center for Infectious Disease"/>
            <person name="Wu L."/>
            <person name="Ma J."/>
        </authorList>
    </citation>
    <scope>NUCLEOTIDE SEQUENCE [LARGE SCALE GENOMIC DNA]</scope>
    <source>
        <strain evidence="2">CCUG 60527</strain>
    </source>
</reference>
<dbReference type="Proteomes" id="UP001597062">
    <property type="component" value="Unassembled WGS sequence"/>
</dbReference>
<organism evidence="1 2">
    <name type="scientific">Tenacibaculum geojense</name>
    <dbReference type="NCBI Taxonomy" id="915352"/>
    <lineage>
        <taxon>Bacteria</taxon>
        <taxon>Pseudomonadati</taxon>
        <taxon>Bacteroidota</taxon>
        <taxon>Flavobacteriia</taxon>
        <taxon>Flavobacteriales</taxon>
        <taxon>Flavobacteriaceae</taxon>
        <taxon>Tenacibaculum</taxon>
    </lineage>
</organism>
<dbReference type="SUPFAM" id="SSF158682">
    <property type="entry name" value="TerB-like"/>
    <property type="match status" value="1"/>
</dbReference>
<evidence type="ECO:0008006" key="3">
    <source>
        <dbReference type="Google" id="ProtNLM"/>
    </source>
</evidence>